<organism evidence="3">
    <name type="scientific">marine sediment metagenome</name>
    <dbReference type="NCBI Taxonomy" id="412755"/>
    <lineage>
        <taxon>unclassified sequences</taxon>
        <taxon>metagenomes</taxon>
        <taxon>ecological metagenomes</taxon>
    </lineage>
</organism>
<dbReference type="InterPro" id="IPR007072">
    <property type="entry name" value="RNMT_CmcI"/>
</dbReference>
<dbReference type="GO" id="GO:0005886">
    <property type="term" value="C:plasma membrane"/>
    <property type="evidence" value="ECO:0007669"/>
    <property type="project" value="TreeGrafter"/>
</dbReference>
<dbReference type="PANTHER" id="PTHR40048:SF1">
    <property type="entry name" value="RHAMNOSYL O-METHYLTRANSFERASE"/>
    <property type="match status" value="1"/>
</dbReference>
<dbReference type="Pfam" id="PF04989">
    <property type="entry name" value="RMNT_CmcI"/>
    <property type="match status" value="1"/>
</dbReference>
<dbReference type="InterPro" id="IPR029063">
    <property type="entry name" value="SAM-dependent_MTases_sf"/>
</dbReference>
<name>X0SEH3_9ZZZZ</name>
<dbReference type="SUPFAM" id="SSF53335">
    <property type="entry name" value="S-adenosyl-L-methionine-dependent methyltransferases"/>
    <property type="match status" value="1"/>
</dbReference>
<evidence type="ECO:0000313" key="3">
    <source>
        <dbReference type="EMBL" id="GAF73496.1"/>
    </source>
</evidence>
<dbReference type="GO" id="GO:0008610">
    <property type="term" value="P:lipid biosynthetic process"/>
    <property type="evidence" value="ECO:0007669"/>
    <property type="project" value="InterPro"/>
</dbReference>
<accession>X0SEH3</accession>
<proteinExistence type="predicted"/>
<sequence length="189" mass="21643">MYGHFRVWQRTYWLGIPAMKIPLDFWVYQEIMWETRPQFIIETGTRDGGSALFFASICDLIGEGRVITIDVDDLASRTLSHPRITTIVGDSVSDDVISQVRRIVGNQTAMVSLDSDHSKGHVLREMELYSEFVSLGNYLVVEDTALRGPGPGRAVKEFLRHRKDFVPDRTREKFLYTGFPGGFLKRIRD</sequence>
<comment type="caution">
    <text evidence="3">The sequence shown here is derived from an EMBL/GenBank/DDBJ whole genome shotgun (WGS) entry which is preliminary data.</text>
</comment>
<dbReference type="Gene3D" id="3.40.50.150">
    <property type="entry name" value="Vaccinia Virus protein VP39"/>
    <property type="match status" value="1"/>
</dbReference>
<evidence type="ECO:0008006" key="4">
    <source>
        <dbReference type="Google" id="ProtNLM"/>
    </source>
</evidence>
<keyword evidence="1" id="KW-0489">Methyltransferase</keyword>
<keyword evidence="2" id="KW-0808">Transferase</keyword>
<dbReference type="PANTHER" id="PTHR40048">
    <property type="entry name" value="RHAMNOSYL O-METHYLTRANSFERASE"/>
    <property type="match status" value="1"/>
</dbReference>
<dbReference type="EMBL" id="BARS01009356">
    <property type="protein sequence ID" value="GAF73496.1"/>
    <property type="molecule type" value="Genomic_DNA"/>
</dbReference>
<reference evidence="3" key="1">
    <citation type="journal article" date="2014" name="Front. Microbiol.">
        <title>High frequency of phylogenetically diverse reductive dehalogenase-homologous genes in deep subseafloor sedimentary metagenomes.</title>
        <authorList>
            <person name="Kawai M."/>
            <person name="Futagami T."/>
            <person name="Toyoda A."/>
            <person name="Takaki Y."/>
            <person name="Nishi S."/>
            <person name="Hori S."/>
            <person name="Arai W."/>
            <person name="Tsubouchi T."/>
            <person name="Morono Y."/>
            <person name="Uchiyama I."/>
            <person name="Ito T."/>
            <person name="Fujiyama A."/>
            <person name="Inagaki F."/>
            <person name="Takami H."/>
        </authorList>
    </citation>
    <scope>NUCLEOTIDE SEQUENCE</scope>
    <source>
        <strain evidence="3">Expedition CK06-06</strain>
    </source>
</reference>
<dbReference type="GO" id="GO:0032259">
    <property type="term" value="P:methylation"/>
    <property type="evidence" value="ECO:0007669"/>
    <property type="project" value="UniProtKB-KW"/>
</dbReference>
<dbReference type="AlphaFoldDB" id="X0SEH3"/>
<dbReference type="GO" id="GO:0008168">
    <property type="term" value="F:methyltransferase activity"/>
    <property type="evidence" value="ECO:0007669"/>
    <property type="project" value="UniProtKB-KW"/>
</dbReference>
<dbReference type="GO" id="GO:0071770">
    <property type="term" value="P:DIM/DIP cell wall layer assembly"/>
    <property type="evidence" value="ECO:0007669"/>
    <property type="project" value="TreeGrafter"/>
</dbReference>
<evidence type="ECO:0000256" key="1">
    <source>
        <dbReference type="ARBA" id="ARBA00022603"/>
    </source>
</evidence>
<protein>
    <recommendedName>
        <fullName evidence="4">Rhamnosyl O-methyltransferase</fullName>
    </recommendedName>
</protein>
<evidence type="ECO:0000256" key="2">
    <source>
        <dbReference type="ARBA" id="ARBA00022679"/>
    </source>
</evidence>
<gene>
    <name evidence="3" type="ORF">S01H1_17611</name>
</gene>